<feature type="transmembrane region" description="Helical" evidence="11">
    <location>
        <begin position="247"/>
        <end position="268"/>
    </location>
</feature>
<dbReference type="AlphaFoldDB" id="A0AA35PRC0"/>
<evidence type="ECO:0000256" key="6">
    <source>
        <dbReference type="ARBA" id="ARBA00022692"/>
    </source>
</evidence>
<dbReference type="EMBL" id="OX395141">
    <property type="protein sequence ID" value="CAI5795038.1"/>
    <property type="molecule type" value="Genomic_DNA"/>
</dbReference>
<evidence type="ECO:0000256" key="10">
    <source>
        <dbReference type="ARBA" id="ARBA00023242"/>
    </source>
</evidence>
<organism evidence="12 13">
    <name type="scientific">Podarcis lilfordi</name>
    <name type="common">Lilford's wall lizard</name>
    <dbReference type="NCBI Taxonomy" id="74358"/>
    <lineage>
        <taxon>Eukaryota</taxon>
        <taxon>Metazoa</taxon>
        <taxon>Chordata</taxon>
        <taxon>Craniata</taxon>
        <taxon>Vertebrata</taxon>
        <taxon>Euteleostomi</taxon>
        <taxon>Lepidosauria</taxon>
        <taxon>Squamata</taxon>
        <taxon>Bifurcata</taxon>
        <taxon>Unidentata</taxon>
        <taxon>Episquamata</taxon>
        <taxon>Laterata</taxon>
        <taxon>Lacertibaenia</taxon>
        <taxon>Lacertidae</taxon>
        <taxon>Podarcis</taxon>
    </lineage>
</organism>
<evidence type="ECO:0000256" key="1">
    <source>
        <dbReference type="ARBA" id="ARBA00004240"/>
    </source>
</evidence>
<dbReference type="GO" id="GO:0045444">
    <property type="term" value="P:fat cell differentiation"/>
    <property type="evidence" value="ECO:0007669"/>
    <property type="project" value="TreeGrafter"/>
</dbReference>
<evidence type="ECO:0000256" key="8">
    <source>
        <dbReference type="ARBA" id="ARBA00022989"/>
    </source>
</evidence>
<keyword evidence="8 11" id="KW-1133">Transmembrane helix</keyword>
<protein>
    <submittedName>
        <fullName evidence="12">120A isoform X1</fullName>
    </submittedName>
</protein>
<evidence type="ECO:0000313" key="12">
    <source>
        <dbReference type="EMBL" id="CAI5795038.1"/>
    </source>
</evidence>
<comment type="similarity">
    <text evidence="4">Belongs to the TMEM120 family.</text>
</comment>
<dbReference type="PANTHER" id="PTHR21433">
    <property type="entry name" value="TRANSMEMBRANE PROTEIN INDUCED BY TUMOR NECROSIS FACTOR ALPHA"/>
    <property type="match status" value="1"/>
</dbReference>
<keyword evidence="6 11" id="KW-0812">Transmembrane</keyword>
<keyword evidence="5" id="KW-1003">Cell membrane</keyword>
<evidence type="ECO:0000256" key="5">
    <source>
        <dbReference type="ARBA" id="ARBA00022475"/>
    </source>
</evidence>
<keyword evidence="10" id="KW-0539">Nucleus</keyword>
<reference evidence="12" key="1">
    <citation type="submission" date="2022-12" db="EMBL/GenBank/DDBJ databases">
        <authorList>
            <person name="Alioto T."/>
            <person name="Alioto T."/>
            <person name="Gomez Garrido J."/>
        </authorList>
    </citation>
    <scope>NUCLEOTIDE SEQUENCE</scope>
</reference>
<dbReference type="Proteomes" id="UP001178461">
    <property type="component" value="Chromosome 15"/>
</dbReference>
<evidence type="ECO:0000256" key="11">
    <source>
        <dbReference type="SAM" id="Phobius"/>
    </source>
</evidence>
<dbReference type="InterPro" id="IPR012926">
    <property type="entry name" value="TMEM120A/B"/>
</dbReference>
<proteinExistence type="inferred from homology"/>
<evidence type="ECO:0000256" key="7">
    <source>
        <dbReference type="ARBA" id="ARBA00022824"/>
    </source>
</evidence>
<evidence type="ECO:0000256" key="9">
    <source>
        <dbReference type="ARBA" id="ARBA00023136"/>
    </source>
</evidence>
<name>A0AA35PRC0_9SAUR</name>
<dbReference type="GO" id="GO:0005637">
    <property type="term" value="C:nuclear inner membrane"/>
    <property type="evidence" value="ECO:0007669"/>
    <property type="project" value="UniProtKB-SubCell"/>
</dbReference>
<keyword evidence="7" id="KW-0256">Endoplasmic reticulum</keyword>
<dbReference type="Pfam" id="PF07851">
    <property type="entry name" value="TMEM120A-B"/>
    <property type="match status" value="2"/>
</dbReference>
<evidence type="ECO:0000256" key="2">
    <source>
        <dbReference type="ARBA" id="ARBA00004473"/>
    </source>
</evidence>
<feature type="transmembrane region" description="Helical" evidence="11">
    <location>
        <begin position="138"/>
        <end position="158"/>
    </location>
</feature>
<keyword evidence="13" id="KW-1185">Reference proteome</keyword>
<evidence type="ECO:0000256" key="4">
    <source>
        <dbReference type="ARBA" id="ARBA00009700"/>
    </source>
</evidence>
<gene>
    <name evidence="12" type="ORF">PODLI_1B020518</name>
</gene>
<comment type="subcellular location">
    <subcellularLocation>
        <location evidence="3">Cell membrane</location>
        <topology evidence="3">Multi-pass membrane protein</topology>
    </subcellularLocation>
    <subcellularLocation>
        <location evidence="1">Endoplasmic reticulum</location>
    </subcellularLocation>
    <subcellularLocation>
        <location evidence="2">Nucleus inner membrane</location>
        <topology evidence="2">Multi-pass membrane protein</topology>
    </subcellularLocation>
</comment>
<dbReference type="PANTHER" id="PTHR21433:SF1">
    <property type="entry name" value="ION CHANNEL TACAN"/>
    <property type="match status" value="1"/>
</dbReference>
<evidence type="ECO:0000256" key="3">
    <source>
        <dbReference type="ARBA" id="ARBA00004651"/>
    </source>
</evidence>
<keyword evidence="9 11" id="KW-0472">Membrane</keyword>
<sequence>MNRRASVSDCLRDWEELQDGFQRVQETHRLYKQKLEELTKLQDGISSSISRQKKQLKELSLALKKCKCSLADNNEEEPKESFQELQSMIKERQDVFFEMEAYLPKKNGLYLSLVLGNVNVTLLSKQAKFRYKDEYEKFKLYLTIILLIISFTCRFLLNSRVTDAVFNFLLVWYYCTLTIRESILINNGSKPDGLMYQKFRNQFLTFSMYQSFVQFLQYYYQSGCLYRLRALGERHTMDLTVEGFQSWMWRGLTFLLPFLFFGQFWQLYNALTLFQLARHPECKEWQVLMCGLPSLSSSPATSSPPCVLFTRNSRTRPRWSKGGGACGACPTPLSLSSPPTFTPANKTVLPSGVLPFFSPGWRQRWSCSSWS</sequence>
<accession>A0AA35PRC0</accession>
<dbReference type="GO" id="GO:0005783">
    <property type="term" value="C:endoplasmic reticulum"/>
    <property type="evidence" value="ECO:0007669"/>
    <property type="project" value="UniProtKB-SubCell"/>
</dbReference>
<evidence type="ECO:0000313" key="13">
    <source>
        <dbReference type="Proteomes" id="UP001178461"/>
    </source>
</evidence>
<dbReference type="GO" id="GO:0005886">
    <property type="term" value="C:plasma membrane"/>
    <property type="evidence" value="ECO:0007669"/>
    <property type="project" value="UniProtKB-SubCell"/>
</dbReference>